<evidence type="ECO:0000313" key="4">
    <source>
        <dbReference type="Proteomes" id="UP000027265"/>
    </source>
</evidence>
<keyword evidence="4" id="KW-1185">Reference proteome</keyword>
<accession>A0A067Q0P9</accession>
<organism evidence="3 4">
    <name type="scientific">Jaapia argillacea MUCL 33604</name>
    <dbReference type="NCBI Taxonomy" id="933084"/>
    <lineage>
        <taxon>Eukaryota</taxon>
        <taxon>Fungi</taxon>
        <taxon>Dikarya</taxon>
        <taxon>Basidiomycota</taxon>
        <taxon>Agaricomycotina</taxon>
        <taxon>Agaricomycetes</taxon>
        <taxon>Agaricomycetidae</taxon>
        <taxon>Jaapiales</taxon>
        <taxon>Jaapiaceae</taxon>
        <taxon>Jaapia</taxon>
    </lineage>
</organism>
<feature type="region of interest" description="Disordered" evidence="1">
    <location>
        <begin position="360"/>
        <end position="390"/>
    </location>
</feature>
<dbReference type="Pfam" id="PF00169">
    <property type="entry name" value="PH"/>
    <property type="match status" value="2"/>
</dbReference>
<dbReference type="STRING" id="933084.A0A067Q0P9"/>
<feature type="compositionally biased region" description="Basic and acidic residues" evidence="1">
    <location>
        <begin position="100"/>
        <end position="109"/>
    </location>
</feature>
<evidence type="ECO:0000313" key="3">
    <source>
        <dbReference type="EMBL" id="KDQ57062.1"/>
    </source>
</evidence>
<feature type="region of interest" description="Disordered" evidence="1">
    <location>
        <begin position="1"/>
        <end position="109"/>
    </location>
</feature>
<sequence length="495" mass="53065">MSKTIMSRSAQPPSPQEVTRKLSLHSATKPKISSVSGTESESDSVFASDIISPPTGGPTASALPGSSSQAPLSAIAERRSGSGEESEDDEEEEEGGWRTSDVKGKARGSTEETVTKAGYLWKKGERRKTWKRRWFVLRPAHLAYYKTSAEYKLLRLLDLGEVHACTPVSLKKHANTFGLVSPARTYYLQAETQHEVQEWVEAISDARQTLLSTSTQNSAHSNSQTSTPIPIPRARETSHYPPPVTPSPPSHSALAHGLTSSESEDGASNAPRSYPPISPIRATFPPSPKAPFSATADPTKMVASGYLLKCGSKRRNWRKRWFVLTGEKLSYSGSHMEAKAHRQIALSQILDALEYDLPPHRGITPHTHASPPVVSPPPVQHPGSDELDDSHKKHTFKIVTTKRTLLLCAPSEEEEIRWLSAVRALIARRSGAGVVPGNGIITFSKSPNTAVGADGHSGHGATGSTSGGIKGIARRLSVSGGSSGFSGNAVSEEGA</sequence>
<dbReference type="PANTHER" id="PTHR14336:SF8">
    <property type="entry name" value="PROTEIN OPY1"/>
    <property type="match status" value="1"/>
</dbReference>
<feature type="domain" description="PH" evidence="2">
    <location>
        <begin position="300"/>
        <end position="427"/>
    </location>
</feature>
<dbReference type="AlphaFoldDB" id="A0A067Q0P9"/>
<feature type="region of interest" description="Disordered" evidence="1">
    <location>
        <begin position="213"/>
        <end position="296"/>
    </location>
</feature>
<feature type="compositionally biased region" description="Polar residues" evidence="1">
    <location>
        <begin position="1"/>
        <end position="11"/>
    </location>
</feature>
<feature type="compositionally biased region" description="Acidic residues" evidence="1">
    <location>
        <begin position="84"/>
        <end position="94"/>
    </location>
</feature>
<feature type="domain" description="PH" evidence="2">
    <location>
        <begin position="113"/>
        <end position="208"/>
    </location>
</feature>
<dbReference type="SUPFAM" id="SSF50729">
    <property type="entry name" value="PH domain-like"/>
    <property type="match status" value="2"/>
</dbReference>
<dbReference type="PANTHER" id="PTHR14336">
    <property type="entry name" value="TANDEM PH DOMAIN CONTAINING PROTEIN"/>
    <property type="match status" value="1"/>
</dbReference>
<dbReference type="InParanoid" id="A0A067Q0P9"/>
<feature type="compositionally biased region" description="Polar residues" evidence="1">
    <location>
        <begin position="213"/>
        <end position="228"/>
    </location>
</feature>
<feature type="compositionally biased region" description="Low complexity" evidence="1">
    <location>
        <begin position="33"/>
        <end position="45"/>
    </location>
</feature>
<dbReference type="CDD" id="cd13255">
    <property type="entry name" value="PH_TAAP2-like"/>
    <property type="match status" value="1"/>
</dbReference>
<protein>
    <recommendedName>
        <fullName evidence="2">PH domain-containing protein</fullName>
    </recommendedName>
</protein>
<dbReference type="HOGENOM" id="CLU_029637_0_0_1"/>
<reference evidence="4" key="1">
    <citation type="journal article" date="2014" name="Proc. Natl. Acad. Sci. U.S.A.">
        <title>Extensive sampling of basidiomycete genomes demonstrates inadequacy of the white-rot/brown-rot paradigm for wood decay fungi.</title>
        <authorList>
            <person name="Riley R."/>
            <person name="Salamov A.A."/>
            <person name="Brown D.W."/>
            <person name="Nagy L.G."/>
            <person name="Floudas D."/>
            <person name="Held B.W."/>
            <person name="Levasseur A."/>
            <person name="Lombard V."/>
            <person name="Morin E."/>
            <person name="Otillar R."/>
            <person name="Lindquist E.A."/>
            <person name="Sun H."/>
            <person name="LaButti K.M."/>
            <person name="Schmutz J."/>
            <person name="Jabbour D."/>
            <person name="Luo H."/>
            <person name="Baker S.E."/>
            <person name="Pisabarro A.G."/>
            <person name="Walton J.D."/>
            <person name="Blanchette R.A."/>
            <person name="Henrissat B."/>
            <person name="Martin F."/>
            <person name="Cullen D."/>
            <person name="Hibbett D.S."/>
            <person name="Grigoriev I.V."/>
        </authorList>
    </citation>
    <scope>NUCLEOTIDE SEQUENCE [LARGE SCALE GENOMIC DNA]</scope>
    <source>
        <strain evidence="4">MUCL 33604</strain>
    </source>
</reference>
<dbReference type="OrthoDB" id="2157866at2759"/>
<dbReference type="EMBL" id="KL197720">
    <property type="protein sequence ID" value="KDQ57062.1"/>
    <property type="molecule type" value="Genomic_DNA"/>
</dbReference>
<gene>
    <name evidence="3" type="ORF">JAAARDRAFT_178587</name>
</gene>
<dbReference type="InterPro" id="IPR011993">
    <property type="entry name" value="PH-like_dom_sf"/>
</dbReference>
<feature type="compositionally biased region" description="Pro residues" evidence="1">
    <location>
        <begin position="240"/>
        <end position="249"/>
    </location>
</feature>
<evidence type="ECO:0000259" key="2">
    <source>
        <dbReference type="PROSITE" id="PS50003"/>
    </source>
</evidence>
<dbReference type="InterPro" id="IPR001849">
    <property type="entry name" value="PH_domain"/>
</dbReference>
<evidence type="ECO:0000256" key="1">
    <source>
        <dbReference type="SAM" id="MobiDB-lite"/>
    </source>
</evidence>
<dbReference type="SMART" id="SM00233">
    <property type="entry name" value="PH"/>
    <property type="match status" value="2"/>
</dbReference>
<dbReference type="PROSITE" id="PS50003">
    <property type="entry name" value="PH_DOMAIN"/>
    <property type="match status" value="2"/>
</dbReference>
<dbReference type="FunFam" id="2.30.29.30:FF:000286">
    <property type="entry name" value="PH-protein kinase domain containing protein"/>
    <property type="match status" value="1"/>
</dbReference>
<name>A0A067Q0P9_9AGAM</name>
<proteinExistence type="predicted"/>
<dbReference type="Proteomes" id="UP000027265">
    <property type="component" value="Unassembled WGS sequence"/>
</dbReference>
<dbReference type="InterPro" id="IPR051707">
    <property type="entry name" value="PI-Interact_SigTrans_Reg"/>
</dbReference>
<dbReference type="Gene3D" id="2.30.29.30">
    <property type="entry name" value="Pleckstrin-homology domain (PH domain)/Phosphotyrosine-binding domain (PTB)"/>
    <property type="match status" value="2"/>
</dbReference>